<dbReference type="Gene3D" id="1.10.630.10">
    <property type="entry name" value="Cytochrome P450"/>
    <property type="match status" value="1"/>
</dbReference>
<keyword evidence="5 6" id="KW-0408">Iron</keyword>
<dbReference type="PRINTS" id="PR00465">
    <property type="entry name" value="EP450IV"/>
</dbReference>
<evidence type="ECO:0000256" key="3">
    <source>
        <dbReference type="ARBA" id="ARBA00022723"/>
    </source>
</evidence>
<dbReference type="Proteomes" id="UP000800092">
    <property type="component" value="Unassembled WGS sequence"/>
</dbReference>
<comment type="similarity">
    <text evidence="2 7">Belongs to the cytochrome P450 family.</text>
</comment>
<evidence type="ECO:0000313" key="9">
    <source>
        <dbReference type="EMBL" id="KAF2238297.1"/>
    </source>
</evidence>
<dbReference type="CDD" id="cd11059">
    <property type="entry name" value="CYP_fungal"/>
    <property type="match status" value="1"/>
</dbReference>
<name>A0A6A6HJT3_VIRVR</name>
<dbReference type="GO" id="GO:0005506">
    <property type="term" value="F:iron ion binding"/>
    <property type="evidence" value="ECO:0007669"/>
    <property type="project" value="InterPro"/>
</dbReference>
<reference evidence="9" key="1">
    <citation type="journal article" date="2020" name="Stud. Mycol.">
        <title>101 Dothideomycetes genomes: a test case for predicting lifestyles and emergence of pathogens.</title>
        <authorList>
            <person name="Haridas S."/>
            <person name="Albert R."/>
            <person name="Binder M."/>
            <person name="Bloem J."/>
            <person name="Labutti K."/>
            <person name="Salamov A."/>
            <person name="Andreopoulos B."/>
            <person name="Baker S."/>
            <person name="Barry K."/>
            <person name="Bills G."/>
            <person name="Bluhm B."/>
            <person name="Cannon C."/>
            <person name="Castanera R."/>
            <person name="Culley D."/>
            <person name="Daum C."/>
            <person name="Ezra D."/>
            <person name="Gonzalez J."/>
            <person name="Henrissat B."/>
            <person name="Kuo A."/>
            <person name="Liang C."/>
            <person name="Lipzen A."/>
            <person name="Lutzoni F."/>
            <person name="Magnuson J."/>
            <person name="Mondo S."/>
            <person name="Nolan M."/>
            <person name="Ohm R."/>
            <person name="Pangilinan J."/>
            <person name="Park H.-J."/>
            <person name="Ramirez L."/>
            <person name="Alfaro M."/>
            <person name="Sun H."/>
            <person name="Tritt A."/>
            <person name="Yoshinaga Y."/>
            <person name="Zwiers L.-H."/>
            <person name="Turgeon B."/>
            <person name="Goodwin S."/>
            <person name="Spatafora J."/>
            <person name="Crous P."/>
            <person name="Grigoriev I."/>
        </authorList>
    </citation>
    <scope>NUCLEOTIDE SEQUENCE</scope>
    <source>
        <strain evidence="9">Tuck. ex Michener</strain>
    </source>
</reference>
<evidence type="ECO:0000256" key="1">
    <source>
        <dbReference type="ARBA" id="ARBA00001971"/>
    </source>
</evidence>
<dbReference type="PANTHER" id="PTHR24305:SF96">
    <property type="entry name" value="CYTOCHROME P450 MONOOXYGENASE STCB-RELATED"/>
    <property type="match status" value="1"/>
</dbReference>
<keyword evidence="8" id="KW-0812">Transmembrane</keyword>
<dbReference type="PROSITE" id="PS00086">
    <property type="entry name" value="CYTOCHROME_P450"/>
    <property type="match status" value="1"/>
</dbReference>
<protein>
    <submittedName>
        <fullName evidence="9">Cytochrome P450</fullName>
    </submittedName>
</protein>
<evidence type="ECO:0000313" key="10">
    <source>
        <dbReference type="Proteomes" id="UP000800092"/>
    </source>
</evidence>
<dbReference type="SUPFAM" id="SSF48264">
    <property type="entry name" value="Cytochrome P450"/>
    <property type="match status" value="1"/>
</dbReference>
<dbReference type="InterPro" id="IPR050121">
    <property type="entry name" value="Cytochrome_P450_monoxygenase"/>
</dbReference>
<accession>A0A6A6HJT3</accession>
<dbReference type="InterPro" id="IPR002403">
    <property type="entry name" value="Cyt_P450_E_grp-IV"/>
</dbReference>
<dbReference type="PRINTS" id="PR00385">
    <property type="entry name" value="P450"/>
</dbReference>
<evidence type="ECO:0000256" key="2">
    <source>
        <dbReference type="ARBA" id="ARBA00010617"/>
    </source>
</evidence>
<dbReference type="GO" id="GO:0004497">
    <property type="term" value="F:monooxygenase activity"/>
    <property type="evidence" value="ECO:0007669"/>
    <property type="project" value="UniProtKB-KW"/>
</dbReference>
<evidence type="ECO:0000256" key="8">
    <source>
        <dbReference type="SAM" id="Phobius"/>
    </source>
</evidence>
<keyword evidence="8" id="KW-1133">Transmembrane helix</keyword>
<keyword evidence="3 6" id="KW-0479">Metal-binding</keyword>
<keyword evidence="7" id="KW-0503">Monooxygenase</keyword>
<evidence type="ECO:0000256" key="4">
    <source>
        <dbReference type="ARBA" id="ARBA00023002"/>
    </source>
</evidence>
<dbReference type="AlphaFoldDB" id="A0A6A6HJT3"/>
<keyword evidence="10" id="KW-1185">Reference proteome</keyword>
<dbReference type="GO" id="GO:0020037">
    <property type="term" value="F:heme binding"/>
    <property type="evidence" value="ECO:0007669"/>
    <property type="project" value="InterPro"/>
</dbReference>
<dbReference type="InterPro" id="IPR017972">
    <property type="entry name" value="Cyt_P450_CS"/>
</dbReference>
<keyword evidence="4 7" id="KW-0560">Oxidoreductase</keyword>
<dbReference type="PANTHER" id="PTHR24305">
    <property type="entry name" value="CYTOCHROME P450"/>
    <property type="match status" value="1"/>
</dbReference>
<feature type="binding site" description="axial binding residue" evidence="6">
    <location>
        <position position="434"/>
    </location>
    <ligand>
        <name>heme</name>
        <dbReference type="ChEBI" id="CHEBI:30413"/>
    </ligand>
    <ligandPart>
        <name>Fe</name>
        <dbReference type="ChEBI" id="CHEBI:18248"/>
    </ligandPart>
</feature>
<evidence type="ECO:0000256" key="5">
    <source>
        <dbReference type="ARBA" id="ARBA00023004"/>
    </source>
</evidence>
<dbReference type="InterPro" id="IPR036396">
    <property type="entry name" value="Cyt_P450_sf"/>
</dbReference>
<organism evidence="9 10">
    <name type="scientific">Viridothelium virens</name>
    <name type="common">Speckled blister lichen</name>
    <name type="synonym">Trypethelium virens</name>
    <dbReference type="NCBI Taxonomy" id="1048519"/>
    <lineage>
        <taxon>Eukaryota</taxon>
        <taxon>Fungi</taxon>
        <taxon>Dikarya</taxon>
        <taxon>Ascomycota</taxon>
        <taxon>Pezizomycotina</taxon>
        <taxon>Dothideomycetes</taxon>
        <taxon>Dothideomycetes incertae sedis</taxon>
        <taxon>Trypetheliales</taxon>
        <taxon>Trypetheliaceae</taxon>
        <taxon>Viridothelium</taxon>
    </lineage>
</organism>
<keyword evidence="6 7" id="KW-0349">Heme</keyword>
<proteinExistence type="inferred from homology"/>
<dbReference type="Pfam" id="PF00067">
    <property type="entry name" value="p450"/>
    <property type="match status" value="1"/>
</dbReference>
<evidence type="ECO:0000256" key="6">
    <source>
        <dbReference type="PIRSR" id="PIRSR602403-1"/>
    </source>
</evidence>
<comment type="cofactor">
    <cofactor evidence="1 6">
        <name>heme</name>
        <dbReference type="ChEBI" id="CHEBI:30413"/>
    </cofactor>
</comment>
<sequence>MDNLTIFYLSLLAVVAVWLLQVLRQAYFTSLRSIPGPWYTPFTALPLKLSALAGKRIFYIHDLHQKYGPIVRVGPDEIACASPAGLKEINKVPSFPKSQWYFRQAGQPRHGVFTMVDNRTHQRRRKMLYKGFGQGFLRENWEGRLREQIEAAVMRIEEEAKIHADGEVDCLKWWTCMTADISAMLFFGEPFGMLKTGEEPEFIKVVAKTMQGSIVRADFPWLYEILKRIPTENFGRIFRASSYVLEFATPAVLASKKEGGEANLFATMIANAEKDDEQLDDYDVRIEAANLIIAGSDTTANTLTYLIWAVLQRPALQKALEDEVDKLPADFRDADVEKLPLLGAVIEETLRLYGAAPSTLPRTVPRGGTSLGDSKYFLPEGTTVGCQSYTLHRDPRLFPDPEKFDHTRWLPGAPEFSEDARIAFSPWGGGARICLGIHIAKMELRLATVLFFRRNKGAKVSPSTTPESMEFQNYFLIAPISHRCMIQLKQ</sequence>
<keyword evidence="8" id="KW-0472">Membrane</keyword>
<dbReference type="GO" id="GO:0016705">
    <property type="term" value="F:oxidoreductase activity, acting on paired donors, with incorporation or reduction of molecular oxygen"/>
    <property type="evidence" value="ECO:0007669"/>
    <property type="project" value="InterPro"/>
</dbReference>
<feature type="transmembrane region" description="Helical" evidence="8">
    <location>
        <begin position="6"/>
        <end position="23"/>
    </location>
</feature>
<dbReference type="EMBL" id="ML991776">
    <property type="protein sequence ID" value="KAF2238297.1"/>
    <property type="molecule type" value="Genomic_DNA"/>
</dbReference>
<dbReference type="InterPro" id="IPR001128">
    <property type="entry name" value="Cyt_P450"/>
</dbReference>
<dbReference type="OrthoDB" id="1470350at2759"/>
<gene>
    <name evidence="9" type="ORF">EV356DRAFT_304272</name>
</gene>
<evidence type="ECO:0000256" key="7">
    <source>
        <dbReference type="RuleBase" id="RU000461"/>
    </source>
</evidence>